<organism evidence="3 4">
    <name type="scientific">Paenibacillus sophorae</name>
    <dbReference type="NCBI Taxonomy" id="1333845"/>
    <lineage>
        <taxon>Bacteria</taxon>
        <taxon>Bacillati</taxon>
        <taxon>Bacillota</taxon>
        <taxon>Bacilli</taxon>
        <taxon>Bacillales</taxon>
        <taxon>Paenibacillaceae</taxon>
        <taxon>Paenibacillus</taxon>
    </lineage>
</organism>
<name>A0A1H8SXC2_9BACL</name>
<evidence type="ECO:0000313" key="3">
    <source>
        <dbReference type="EMBL" id="SEO82833.1"/>
    </source>
</evidence>
<reference evidence="2 5" key="2">
    <citation type="submission" date="2021-06" db="EMBL/GenBank/DDBJ databases">
        <title>Whole genome sequence of Paenibacillus sophorae DSM23020 for comparative genomics.</title>
        <authorList>
            <person name="Kim M.-J."/>
            <person name="Lee G."/>
            <person name="Shin J.-H."/>
        </authorList>
    </citation>
    <scope>NUCLEOTIDE SEQUENCE [LARGE SCALE GENOMIC DNA]</scope>
    <source>
        <strain evidence="2 5">DSM 23020</strain>
    </source>
</reference>
<keyword evidence="1" id="KW-0472">Membrane</keyword>
<feature type="transmembrane region" description="Helical" evidence="1">
    <location>
        <begin position="218"/>
        <end position="237"/>
    </location>
</feature>
<evidence type="ECO:0000313" key="2">
    <source>
        <dbReference type="EMBL" id="QWU15584.1"/>
    </source>
</evidence>
<dbReference type="EMBL" id="FODH01000012">
    <property type="protein sequence ID" value="SEO82833.1"/>
    <property type="molecule type" value="Genomic_DNA"/>
</dbReference>
<feature type="transmembrane region" description="Helical" evidence="1">
    <location>
        <begin position="152"/>
        <end position="171"/>
    </location>
</feature>
<dbReference type="EMBL" id="CP076607">
    <property type="protein sequence ID" value="QWU15584.1"/>
    <property type="molecule type" value="Genomic_DNA"/>
</dbReference>
<keyword evidence="5" id="KW-1185">Reference proteome</keyword>
<sequence>MAYIRLIVLVLAFEVFITALVGLGIYVGFSVFPFSQMTITAPSAAAQTIGFHATIPLYMPMLSDLKVPYTQLQAGKPVWGIAAILVSAAAMVAQSFVRGMYLGGIKGWVQSQAKVPLIKCGRRYFKDMLAWSVFQNVLSALAFFLAAVFFPFGIILIVALLFLSLTPYLIVLKDLSPSEAFAEAPGLFRRYFWTLLPLALLAMLCTLIVSLLRSLPQPMGYAVPLLAYAVIGTLLIAELMRRLEGKLQEDGGKTPHLPFGEALTGRISTYITVLLVPVLVMAGVLSASGRHLSAFDFGGKERLAGVSYIPNFSEVFSVSEKSYTAYEWLTGDFRIAMRLPDLSGGRTPRELRGIADITWLVNEETHYAVNGIRTSSSVQPFTRKSRLMYRLVRETAQDGSFYYSSMNGSASILPGGERPRDPLSVQITVSGNGSNIFVLQYPTRFGLTQVFRVSDDGQYLIPSTSQVNPMDFHVYWFTAEQRKKDVFELLAAKNKNSFLATLNRAYLPLAAAMQEGDGRMVVKILETMRTAGVQVKAPDWDERAWTDYLRSQYEGASLQKTLEFVTKAVVLGSYASRELPEKSGEKATTYRFEVPFPTGTVPIAYEESKENGRLVSVTLFK</sequence>
<reference evidence="3 4" key="1">
    <citation type="submission" date="2016-10" db="EMBL/GenBank/DDBJ databases">
        <authorList>
            <person name="de Groot N.N."/>
        </authorList>
    </citation>
    <scope>NUCLEOTIDE SEQUENCE [LARGE SCALE GENOMIC DNA]</scope>
    <source>
        <strain evidence="3 4">CGMCC 1.10238</strain>
    </source>
</reference>
<proteinExistence type="predicted"/>
<feature type="transmembrane region" description="Helical" evidence="1">
    <location>
        <begin position="6"/>
        <end position="27"/>
    </location>
</feature>
<keyword evidence="1" id="KW-1133">Transmembrane helix</keyword>
<feature type="transmembrane region" description="Helical" evidence="1">
    <location>
        <begin position="191"/>
        <end position="212"/>
    </location>
</feature>
<evidence type="ECO:0000256" key="1">
    <source>
        <dbReference type="SAM" id="Phobius"/>
    </source>
</evidence>
<gene>
    <name evidence="2" type="ORF">KP014_27710</name>
    <name evidence="3" type="ORF">SAMN04487895_112133</name>
</gene>
<accession>A0A1H8SXC2</accession>
<keyword evidence="1" id="KW-0812">Transmembrane</keyword>
<dbReference type="STRING" id="1333845.SAMN04487895_112133"/>
<dbReference type="Proteomes" id="UP000683429">
    <property type="component" value="Chromosome"/>
</dbReference>
<dbReference type="Proteomes" id="UP000198809">
    <property type="component" value="Unassembled WGS sequence"/>
</dbReference>
<feature type="transmembrane region" description="Helical" evidence="1">
    <location>
        <begin position="267"/>
        <end position="287"/>
    </location>
</feature>
<feature type="transmembrane region" description="Helical" evidence="1">
    <location>
        <begin position="128"/>
        <end position="146"/>
    </location>
</feature>
<evidence type="ECO:0000313" key="4">
    <source>
        <dbReference type="Proteomes" id="UP000198809"/>
    </source>
</evidence>
<feature type="transmembrane region" description="Helical" evidence="1">
    <location>
        <begin position="78"/>
        <end position="97"/>
    </location>
</feature>
<evidence type="ECO:0000313" key="5">
    <source>
        <dbReference type="Proteomes" id="UP000683429"/>
    </source>
</evidence>
<dbReference type="RefSeq" id="WP_036600400.1">
    <property type="nucleotide sequence ID" value="NZ_CP076607.1"/>
</dbReference>
<protein>
    <submittedName>
        <fullName evidence="3">Uncharacterized protein</fullName>
    </submittedName>
</protein>
<dbReference type="AlphaFoldDB" id="A0A1H8SXC2"/>